<reference evidence="4" key="1">
    <citation type="submission" date="2017-03" db="EMBL/GenBank/DDBJ databases">
        <title>Novel pathways for hydrocarbon cycling and metabolic interdependencies in hydrothermal sediment communities.</title>
        <authorList>
            <person name="Dombrowski N."/>
            <person name="Seitz K."/>
            <person name="Teske A."/>
            <person name="Baker B."/>
        </authorList>
    </citation>
    <scope>NUCLEOTIDE SEQUENCE [LARGE SCALE GENOMIC DNA]</scope>
</reference>
<dbReference type="STRING" id="1968527.B5M47_00400"/>
<proteinExistence type="predicted"/>
<feature type="transmembrane region" description="Helical" evidence="1">
    <location>
        <begin position="87"/>
        <end position="110"/>
    </location>
</feature>
<protein>
    <recommendedName>
        <fullName evidence="2">YdbS-like PH domain-containing protein</fullName>
    </recommendedName>
</protein>
<dbReference type="AlphaFoldDB" id="A0A1W9P1A4"/>
<evidence type="ECO:0000259" key="2">
    <source>
        <dbReference type="Pfam" id="PF03703"/>
    </source>
</evidence>
<keyword evidence="1" id="KW-0472">Membrane</keyword>
<dbReference type="Proteomes" id="UP000192520">
    <property type="component" value="Unassembled WGS sequence"/>
</dbReference>
<dbReference type="EMBL" id="MZGJ01000002">
    <property type="protein sequence ID" value="OQX51553.1"/>
    <property type="molecule type" value="Genomic_DNA"/>
</dbReference>
<dbReference type="PANTHER" id="PTHR37938:SF1">
    <property type="entry name" value="BLL0215 PROTEIN"/>
    <property type="match status" value="1"/>
</dbReference>
<dbReference type="InterPro" id="IPR005182">
    <property type="entry name" value="YdbS-like_PH"/>
</dbReference>
<gene>
    <name evidence="3" type="ORF">B5M47_00400</name>
</gene>
<evidence type="ECO:0000313" key="4">
    <source>
        <dbReference type="Proteomes" id="UP000192520"/>
    </source>
</evidence>
<evidence type="ECO:0000313" key="3">
    <source>
        <dbReference type="EMBL" id="OQX51553.1"/>
    </source>
</evidence>
<keyword evidence="1" id="KW-0812">Transmembrane</keyword>
<sequence length="250" mass="28406">MLWHITEMCGINSARNRRRDGGQISAVRGGNCCSKQVRAASFGNCDHGKWVFNIMKMKTKLASTTAADNFGLEQGEEVKLATRKHWYVFRTPFLLSFFLPFVFLSATFFLDHLAWPQQLTSILVQFFLILSLICFVIGGLAFFWTLFLWSRTIYLVTSKRLILINQRGLFSRDRRETSLDMIQDVKAKVGGFQAALYGFGDVVVQISSQEAQLTLTKVSKPYFVQRVIMREARLKNGKSSANLGATSLYE</sequence>
<feature type="domain" description="YdbS-like PH" evidence="2">
    <location>
        <begin position="149"/>
        <end position="226"/>
    </location>
</feature>
<accession>A0A1W9P1A4</accession>
<name>A0A1W9P1A4_UNCC3</name>
<evidence type="ECO:0000256" key="1">
    <source>
        <dbReference type="SAM" id="Phobius"/>
    </source>
</evidence>
<organism evidence="3 4">
    <name type="scientific">candidate division CPR3 bacterium 4484_211</name>
    <dbReference type="NCBI Taxonomy" id="1968527"/>
    <lineage>
        <taxon>Bacteria</taxon>
        <taxon>Bacteria division CPR3</taxon>
    </lineage>
</organism>
<feature type="transmembrane region" description="Helical" evidence="1">
    <location>
        <begin position="122"/>
        <end position="149"/>
    </location>
</feature>
<dbReference type="PANTHER" id="PTHR37938">
    <property type="entry name" value="BLL0215 PROTEIN"/>
    <property type="match status" value="1"/>
</dbReference>
<keyword evidence="1" id="KW-1133">Transmembrane helix</keyword>
<dbReference type="Pfam" id="PF03703">
    <property type="entry name" value="bPH_2"/>
    <property type="match status" value="1"/>
</dbReference>
<comment type="caution">
    <text evidence="3">The sequence shown here is derived from an EMBL/GenBank/DDBJ whole genome shotgun (WGS) entry which is preliminary data.</text>
</comment>